<organism evidence="5 6">
    <name type="scientific">Seiridium unicorne</name>
    <dbReference type="NCBI Taxonomy" id="138068"/>
    <lineage>
        <taxon>Eukaryota</taxon>
        <taxon>Fungi</taxon>
        <taxon>Dikarya</taxon>
        <taxon>Ascomycota</taxon>
        <taxon>Pezizomycotina</taxon>
        <taxon>Sordariomycetes</taxon>
        <taxon>Xylariomycetidae</taxon>
        <taxon>Amphisphaeriales</taxon>
        <taxon>Sporocadaceae</taxon>
        <taxon>Seiridium</taxon>
    </lineage>
</organism>
<evidence type="ECO:0000259" key="4">
    <source>
        <dbReference type="Pfam" id="PF25053"/>
    </source>
</evidence>
<protein>
    <recommendedName>
        <fullName evidence="7">NACHT domain-containing protein</fullName>
    </recommendedName>
</protein>
<feature type="domain" description="DUF7791" evidence="4">
    <location>
        <begin position="818"/>
        <end position="927"/>
    </location>
</feature>
<name>A0ABR2UGH2_9PEZI</name>
<sequence>MRFDHGPVRPGMGGKPDRDHGTVRSHAVGGYGQGHEDRAWTVCEVRRFSAFARSAGSFGISFSLRQFCTACLIYAAGINPEVRQVVFLDPVGVEDDRVVSAFVLLYATHQILEADFFIFRLTRVRENCVWRDGVTVELATGKATVSWRLKRRISTSLRKDMRPLLMRSHSMDPISAIGFAAGILNFIDFSATLVRGTYELYQSGTTDDNAHISSITKDLQGVSIELSAKKELDCDDPHQRALSDLAEKCLRLSDDLVAILDKLQVKGKNRKWKSVKVAWTSVVKQNTINSIEKRLGEYRSEIILRLNLMTSVQNSSLQAYLREMDQRNLELGKIVTGQNVLLYGKLMDGIQRLQVKGSSSSSQELHTAVRDWNRAAAEAAIENQILGHLYFDAMFIREESINDPETGTFEWLLDKHPSLSHQPSDLSFRTANSTRSGAELQKHQPFRDGYREARAQSDEDVPAHGNILGHGKLPISSNPSSEFLHNNDSHSEITGSLHFAGGLSDDAAQLSARARASETFQLFLADSNGLFFISGKAVCWSFAGSRQQRKLIVRLGSGKPTLMKYLGYDSALEHELKQWAGDQALLFARFFFWNSGDQLQMSLVGFYRSLLFEILRQCPALIRVVFRKIWEASADNRPLITNVHTLHSLDSLKSAMQQLIDTHLPSQSLCLMLDGLDEYEGDNLEHFELARMLKEWSQRANVKVICSARPHSEFIDTFDQVDRAIHLHELTRGDIRYFARAQFATRMPVSPSANLSNIFEEVSERIVEMADGVFLWARLVVRSLLIGMAYDDSPTALMERLNSTPRDINDLFRRILASVDPSLRKRSDQMLSVALNNPFDSDRNVLVYSWLEELSDPHFPYNRPCDGLVDSEIERRQISVRRQLDSLTRGLLEIKTTTNHWGDYFKQHRYWNFHVGFLHRSVRDFLRDYWQNDHAAISLEDHLRLRVAEAQFAAGDHLLRYSTIYNMKMDQSAESIARRRQSLTTASISGDGSLIQNLFTQGMSPNESRQISLPSNPAATDVQDYLVSGEAPAWILFLRYYMMESLQITSSARETSLHVVLKEYLKAGVDTDLVILAFIAGPTWGHDLKETDSYKEFSSSFPGTNNIFYLELSQVLKITGDLADQEMRDLLQPKRAMSIWQQTSGVLGRITSRAQRGSSFRDAYRAGTVAELENPNLCVYGIISRDAQLVGNFSFMDYGVDEGRGPTHKHASALTSQEVA</sequence>
<reference evidence="5 6" key="1">
    <citation type="journal article" date="2024" name="J. Plant Pathol.">
        <title>Sequence and assembly of the genome of Seiridium unicorne, isolate CBS 538.82, causal agent of cypress canker disease.</title>
        <authorList>
            <person name="Scali E."/>
            <person name="Rocca G.D."/>
            <person name="Danti R."/>
            <person name="Garbelotto M."/>
            <person name="Barberini S."/>
            <person name="Baroncelli R."/>
            <person name="Emiliani G."/>
        </authorList>
    </citation>
    <scope>NUCLEOTIDE SEQUENCE [LARGE SCALE GENOMIC DNA]</scope>
    <source>
        <strain evidence="5 6">BM-138-508</strain>
    </source>
</reference>
<evidence type="ECO:0000259" key="3">
    <source>
        <dbReference type="Pfam" id="PF24883"/>
    </source>
</evidence>
<evidence type="ECO:0000256" key="2">
    <source>
        <dbReference type="SAM" id="MobiDB-lite"/>
    </source>
</evidence>
<evidence type="ECO:0008006" key="7">
    <source>
        <dbReference type="Google" id="ProtNLM"/>
    </source>
</evidence>
<comment type="caution">
    <text evidence="5">The sequence shown here is derived from an EMBL/GenBank/DDBJ whole genome shotgun (WGS) entry which is preliminary data.</text>
</comment>
<dbReference type="PANTHER" id="PTHR10039:SF5">
    <property type="entry name" value="NACHT DOMAIN-CONTAINING PROTEIN"/>
    <property type="match status" value="1"/>
</dbReference>
<feature type="domain" description="Nephrocystin 3-like N-terminal" evidence="3">
    <location>
        <begin position="555"/>
        <end position="709"/>
    </location>
</feature>
<evidence type="ECO:0000256" key="1">
    <source>
        <dbReference type="ARBA" id="ARBA00022737"/>
    </source>
</evidence>
<dbReference type="InterPro" id="IPR056884">
    <property type="entry name" value="NPHP3-like_N"/>
</dbReference>
<evidence type="ECO:0000313" key="5">
    <source>
        <dbReference type="EMBL" id="KAK9413717.1"/>
    </source>
</evidence>
<dbReference type="EMBL" id="JARVKF010000435">
    <property type="protein sequence ID" value="KAK9413717.1"/>
    <property type="molecule type" value="Genomic_DNA"/>
</dbReference>
<dbReference type="PANTHER" id="PTHR10039">
    <property type="entry name" value="AMELOGENIN"/>
    <property type="match status" value="1"/>
</dbReference>
<gene>
    <name evidence="5" type="ORF">SUNI508_11660</name>
</gene>
<dbReference type="InterPro" id="IPR027417">
    <property type="entry name" value="P-loop_NTPase"/>
</dbReference>
<keyword evidence="1" id="KW-0677">Repeat</keyword>
<proteinExistence type="predicted"/>
<evidence type="ECO:0000313" key="6">
    <source>
        <dbReference type="Proteomes" id="UP001408356"/>
    </source>
</evidence>
<keyword evidence="6" id="KW-1185">Reference proteome</keyword>
<dbReference type="InterPro" id="IPR056693">
    <property type="entry name" value="DUF7791"/>
</dbReference>
<dbReference type="Pfam" id="PF25053">
    <property type="entry name" value="DUF7791"/>
    <property type="match status" value="1"/>
</dbReference>
<dbReference type="Proteomes" id="UP001408356">
    <property type="component" value="Unassembled WGS sequence"/>
</dbReference>
<dbReference type="Pfam" id="PF24883">
    <property type="entry name" value="NPHP3_N"/>
    <property type="match status" value="1"/>
</dbReference>
<feature type="region of interest" description="Disordered" evidence="2">
    <location>
        <begin position="1"/>
        <end position="34"/>
    </location>
</feature>
<accession>A0ABR2UGH2</accession>
<dbReference type="SUPFAM" id="SSF52540">
    <property type="entry name" value="P-loop containing nucleoside triphosphate hydrolases"/>
    <property type="match status" value="1"/>
</dbReference>